<keyword evidence="2" id="KW-1185">Reference proteome</keyword>
<name>A0ABX5Y398_9BACT</name>
<sequence length="101" mass="10880">MGVSVGVQALAAYGRCVAATGNRLKAKHQRLLNPLRLQPMPFGDLTLFRGSLNLSVALDGADDDPCALFGDHFHTRAVVHEIAFGDDIDAVIVDHHFSART</sequence>
<dbReference type="Proteomes" id="UP000318081">
    <property type="component" value="Chromosome"/>
</dbReference>
<accession>A0ABX5Y398</accession>
<protein>
    <submittedName>
        <fullName evidence="1">Uncharacterized protein</fullName>
    </submittedName>
</protein>
<reference evidence="1 2" key="1">
    <citation type="submission" date="2019-02" db="EMBL/GenBank/DDBJ databases">
        <title>Deep-cultivation of Planctomycetes and their phenomic and genomic characterization uncovers novel biology.</title>
        <authorList>
            <person name="Wiegand S."/>
            <person name="Jogler M."/>
            <person name="Boedeker C."/>
            <person name="Pinto D."/>
            <person name="Vollmers J."/>
            <person name="Rivas-Marin E."/>
            <person name="Kohn T."/>
            <person name="Peeters S.H."/>
            <person name="Heuer A."/>
            <person name="Rast P."/>
            <person name="Oberbeckmann S."/>
            <person name="Bunk B."/>
            <person name="Jeske O."/>
            <person name="Meyerdierks A."/>
            <person name="Storesund J.E."/>
            <person name="Kallscheuer N."/>
            <person name="Luecker S."/>
            <person name="Lage O.M."/>
            <person name="Pohl T."/>
            <person name="Merkel B.J."/>
            <person name="Hornburger P."/>
            <person name="Mueller R.-W."/>
            <person name="Bruemmer F."/>
            <person name="Labrenz M."/>
            <person name="Spormann A.M."/>
            <person name="Op den Camp H."/>
            <person name="Overmann J."/>
            <person name="Amann R."/>
            <person name="Jetten M.S.M."/>
            <person name="Mascher T."/>
            <person name="Medema M.H."/>
            <person name="Devos D.P."/>
            <person name="Kaster A.-K."/>
            <person name="Ovreas L."/>
            <person name="Rohde M."/>
            <person name="Galperin M.Y."/>
            <person name="Jogler C."/>
        </authorList>
    </citation>
    <scope>NUCLEOTIDE SEQUENCE [LARGE SCALE GENOMIC DNA]</scope>
    <source>
        <strain evidence="1 2">TBK1r</strain>
    </source>
</reference>
<proteinExistence type="predicted"/>
<evidence type="ECO:0000313" key="1">
    <source>
        <dbReference type="EMBL" id="QDV88762.1"/>
    </source>
</evidence>
<gene>
    <name evidence="1" type="ORF">TBK1r_77970</name>
</gene>
<evidence type="ECO:0000313" key="2">
    <source>
        <dbReference type="Proteomes" id="UP000318081"/>
    </source>
</evidence>
<dbReference type="EMBL" id="CP036432">
    <property type="protein sequence ID" value="QDV88762.1"/>
    <property type="molecule type" value="Genomic_DNA"/>
</dbReference>
<organism evidence="1 2">
    <name type="scientific">Stieleria magnilauensis</name>
    <dbReference type="NCBI Taxonomy" id="2527963"/>
    <lineage>
        <taxon>Bacteria</taxon>
        <taxon>Pseudomonadati</taxon>
        <taxon>Planctomycetota</taxon>
        <taxon>Planctomycetia</taxon>
        <taxon>Pirellulales</taxon>
        <taxon>Pirellulaceae</taxon>
        <taxon>Stieleria</taxon>
    </lineage>
</organism>